<proteinExistence type="predicted"/>
<evidence type="ECO:0008006" key="3">
    <source>
        <dbReference type="Google" id="ProtNLM"/>
    </source>
</evidence>
<accession>A0ABW5IPY9</accession>
<protein>
    <recommendedName>
        <fullName evidence="3">SpoIIAA-like</fullName>
    </recommendedName>
</protein>
<gene>
    <name evidence="1" type="ORF">ACFSRY_15930</name>
</gene>
<sequence>MENSPLLITYGIDPEHKLLYSKWKGPFTSSQYREGLLHVAEAIHNNQIKLWLHESLRLEEIDMQDQKWTTEVFALILAQSPLKHLAIVRPEKQQSRTIASMLREKAYRIFGKIIGVEFFGSVEEAKAWLVPKRLYYTLPSFGDSSQKVD</sequence>
<dbReference type="Proteomes" id="UP001597544">
    <property type="component" value="Unassembled WGS sequence"/>
</dbReference>
<keyword evidence="2" id="KW-1185">Reference proteome</keyword>
<comment type="caution">
    <text evidence="1">The sequence shown here is derived from an EMBL/GenBank/DDBJ whole genome shotgun (WGS) entry which is preliminary data.</text>
</comment>
<evidence type="ECO:0000313" key="1">
    <source>
        <dbReference type="EMBL" id="MFD2515363.1"/>
    </source>
</evidence>
<organism evidence="1 2">
    <name type="scientific">Pontibacter locisalis</name>
    <dbReference type="NCBI Taxonomy" id="1719035"/>
    <lineage>
        <taxon>Bacteria</taxon>
        <taxon>Pseudomonadati</taxon>
        <taxon>Bacteroidota</taxon>
        <taxon>Cytophagia</taxon>
        <taxon>Cytophagales</taxon>
        <taxon>Hymenobacteraceae</taxon>
        <taxon>Pontibacter</taxon>
    </lineage>
</organism>
<reference evidence="2" key="1">
    <citation type="journal article" date="2019" name="Int. J. Syst. Evol. Microbiol.">
        <title>The Global Catalogue of Microorganisms (GCM) 10K type strain sequencing project: providing services to taxonomists for standard genome sequencing and annotation.</title>
        <authorList>
            <consortium name="The Broad Institute Genomics Platform"/>
            <consortium name="The Broad Institute Genome Sequencing Center for Infectious Disease"/>
            <person name="Wu L."/>
            <person name="Ma J."/>
        </authorList>
    </citation>
    <scope>NUCLEOTIDE SEQUENCE [LARGE SCALE GENOMIC DNA]</scope>
    <source>
        <strain evidence="2">KCTC 42498</strain>
    </source>
</reference>
<name>A0ABW5IPY9_9BACT</name>
<dbReference type="EMBL" id="JBHULU010000021">
    <property type="protein sequence ID" value="MFD2515363.1"/>
    <property type="molecule type" value="Genomic_DNA"/>
</dbReference>
<evidence type="ECO:0000313" key="2">
    <source>
        <dbReference type="Proteomes" id="UP001597544"/>
    </source>
</evidence>
<dbReference type="RefSeq" id="WP_377509939.1">
    <property type="nucleotide sequence ID" value="NZ_JBHULU010000021.1"/>
</dbReference>